<comment type="function">
    <text evidence="4">Component of the exocyst complex involved in the docking of exocytic vesicles with fusion sites on the plasma membrane.</text>
</comment>
<evidence type="ECO:0000259" key="6">
    <source>
        <dbReference type="Pfam" id="PF15469"/>
    </source>
</evidence>
<dbReference type="InterPro" id="IPR039481">
    <property type="entry name" value="EXOC2/Sec5_N_dom"/>
</dbReference>
<dbReference type="InterPro" id="IPR042044">
    <property type="entry name" value="EXOC6PINT-1/Sec15/Tip20_C_dom2"/>
</dbReference>
<keyword evidence="3 4" id="KW-0268">Exocytosis</keyword>
<organism evidence="7 8">
    <name type="scientific">Dekkera bruxellensis</name>
    <name type="common">Brettanomyces custersii</name>
    <dbReference type="NCBI Taxonomy" id="5007"/>
    <lineage>
        <taxon>Eukaryota</taxon>
        <taxon>Fungi</taxon>
        <taxon>Dikarya</taxon>
        <taxon>Ascomycota</taxon>
        <taxon>Saccharomycotina</taxon>
        <taxon>Pichiomycetes</taxon>
        <taxon>Pichiales</taxon>
        <taxon>Pichiaceae</taxon>
        <taxon>Brettanomyces</taxon>
    </lineage>
</organism>
<dbReference type="Proteomes" id="UP000478008">
    <property type="component" value="Unassembled WGS sequence"/>
</dbReference>
<evidence type="ECO:0000256" key="2">
    <source>
        <dbReference type="ARBA" id="ARBA00022448"/>
    </source>
</evidence>
<dbReference type="Gene3D" id="1.20.58.670">
    <property type="entry name" value="Dsl1p vesicle tethering complex, Tip20p subunit, domain D"/>
    <property type="match status" value="1"/>
</dbReference>
<accession>A0A7D9CYP1</accession>
<dbReference type="AlphaFoldDB" id="A0A7D9CYP1"/>
<evidence type="ECO:0000256" key="1">
    <source>
        <dbReference type="ARBA" id="ARBA00010578"/>
    </source>
</evidence>
<dbReference type="GO" id="GO:0015031">
    <property type="term" value="P:protein transport"/>
    <property type="evidence" value="ECO:0007669"/>
    <property type="project" value="UniProtKB-KW"/>
</dbReference>
<feature type="compositionally biased region" description="Polar residues" evidence="5">
    <location>
        <begin position="62"/>
        <end position="72"/>
    </location>
</feature>
<evidence type="ECO:0000313" key="8">
    <source>
        <dbReference type="Proteomes" id="UP000478008"/>
    </source>
</evidence>
<proteinExistence type="inferred from homology"/>
<evidence type="ECO:0000256" key="4">
    <source>
        <dbReference type="RuleBase" id="RU365069"/>
    </source>
</evidence>
<dbReference type="EMBL" id="CABFWN010000002">
    <property type="protein sequence ID" value="VUG17930.1"/>
    <property type="molecule type" value="Genomic_DNA"/>
</dbReference>
<gene>
    <name evidence="7" type="ORF">DEBR0S2_19526G</name>
</gene>
<protein>
    <recommendedName>
        <fullName evidence="4">Exocyst complex component SEC5</fullName>
    </recommendedName>
</protein>
<dbReference type="PANTHER" id="PTHR13043:SF1">
    <property type="entry name" value="EXOCYST COMPLEX COMPONENT 2"/>
    <property type="match status" value="1"/>
</dbReference>
<evidence type="ECO:0000313" key="7">
    <source>
        <dbReference type="EMBL" id="VUG17930.1"/>
    </source>
</evidence>
<dbReference type="GO" id="GO:0006887">
    <property type="term" value="P:exocytosis"/>
    <property type="evidence" value="ECO:0007669"/>
    <property type="project" value="UniProtKB-KW"/>
</dbReference>
<keyword evidence="8" id="KW-1185">Reference proteome</keyword>
<reference evidence="7 8" key="1">
    <citation type="submission" date="2019-07" db="EMBL/GenBank/DDBJ databases">
        <authorList>
            <person name="Friedrich A."/>
            <person name="Schacherer J."/>
        </authorList>
    </citation>
    <scope>NUCLEOTIDE SEQUENCE [LARGE SCALE GENOMIC DNA]</scope>
</reference>
<feature type="region of interest" description="Disordered" evidence="5">
    <location>
        <begin position="62"/>
        <end position="83"/>
    </location>
</feature>
<dbReference type="InterPro" id="IPR029175">
    <property type="entry name" value="EXOC2/Sec5"/>
</dbReference>
<comment type="similarity">
    <text evidence="1 4">Belongs to the SEC5 family.</text>
</comment>
<keyword evidence="4" id="KW-0653">Protein transport</keyword>
<dbReference type="PANTHER" id="PTHR13043">
    <property type="entry name" value="EXOCYST COMPLEX COMPONENT SEC5"/>
    <property type="match status" value="1"/>
</dbReference>
<comment type="subunit">
    <text evidence="4">Component of the exocyst complex.</text>
</comment>
<evidence type="ECO:0000256" key="3">
    <source>
        <dbReference type="ARBA" id="ARBA00022483"/>
    </source>
</evidence>
<dbReference type="GO" id="GO:0000145">
    <property type="term" value="C:exocyst"/>
    <property type="evidence" value="ECO:0007669"/>
    <property type="project" value="UniProtKB-UniRule"/>
</dbReference>
<name>A0A7D9CYP1_DEKBR</name>
<sequence>MPHNDKRLSELVDPHTLLNVYGLRTLNPQTYKDDIVPQKVKIDAFKDPNSIPKDVIYSFLSDDSTQTTQNGKHGSEDRIRGTRDPLGFNTSVLDELIDKDIINDTRDPKSMKFMIGSKAFDSTLFLGQLHGDKSADELLRSIKHLDDDLESKKPLLQQLIADNFMKTLYTKNSMDKVFSEFSDNSLNKEVSALKSSLSASSSSSNQLLNPLVLQMSKKHELDQALNTIAELKDLIDLPSKLRRSIQEKDFHSLISDYKKGKKLYEARSPNDQFSEKIWSTVKTIIDDYKAGLWERLGRIHIEAIDLGFSTSTQSSGSDDFVTLISKILELGTDENPIIEFINIQFDYISKDMDEGLSKVQLTRLLKFRESVSEAYDENKKQNGRDNGENRKDDLSTVALKDVYAMLTASSVPEVDLESDIESYDLPMVLELWGFLSTYVDEITDHIVVNKILKFANIVYFFMNDFAQRFDSQQEDSFLQFRDYEKSKMRKFFELLIQKVCSRLLFLFGSSGQQMLEALKSSKFDDAGSMDKPKDRGLPSSYGFIPPRSNALSALLFLHQLQEKIFDTFQNLRNNIELLNSDSIGKVIDKTLKTINYNIIMGILCTMNFDIKRLLYVQDWTMSDTYEGCTKLPEFLLAYYSVALSRLRKLDVMNDPVVSKRIQMEFLRSFDILMDDQLKAVTTKTKDDSKLKDFRFITTLSNISALKQIVLPKVVQIFNDQFGTSLSAPKLKVYASFDNYEKIIYGEYLKGYRSTLKTIVCKGVRSTNWAQMDSQASRKDAIAVSDFILKAINFVNTIKSKLLRLKSNNRYVIRIELDLDDYIIKKLIDYLKEIRQFNSGGLNQICVDLTFLCRIFGIMKRSSMKVDTHVAKLESVCKRFMDKRGGDTKVIEQSVKSSIRENRAQVECFSQL</sequence>
<evidence type="ECO:0000256" key="5">
    <source>
        <dbReference type="SAM" id="MobiDB-lite"/>
    </source>
</evidence>
<keyword evidence="2 4" id="KW-0813">Transport</keyword>
<dbReference type="Pfam" id="PF15469">
    <property type="entry name" value="Sec5"/>
    <property type="match status" value="1"/>
</dbReference>
<feature type="domain" description="Exocyst complex component EXOC2/Sec5 N-terminal" evidence="6">
    <location>
        <begin position="83"/>
        <end position="908"/>
    </location>
</feature>
<feature type="compositionally biased region" description="Basic and acidic residues" evidence="5">
    <location>
        <begin position="73"/>
        <end position="83"/>
    </location>
</feature>
<dbReference type="GO" id="GO:0006893">
    <property type="term" value="P:Golgi to plasma membrane transport"/>
    <property type="evidence" value="ECO:0007669"/>
    <property type="project" value="UniProtKB-UniRule"/>
</dbReference>